<dbReference type="Gene3D" id="3.30.457.10">
    <property type="entry name" value="Copper amine oxidase-like, N-terminal domain"/>
    <property type="match status" value="1"/>
</dbReference>
<protein>
    <submittedName>
        <fullName evidence="2">Copper amine oxidase N-terminal domain-containing protein</fullName>
    </submittedName>
</protein>
<dbReference type="Proteomes" id="UP000282076">
    <property type="component" value="Unassembled WGS sequence"/>
</dbReference>
<dbReference type="AlphaFoldDB" id="A0A494XRK4"/>
<evidence type="ECO:0000259" key="1">
    <source>
        <dbReference type="Pfam" id="PF07833"/>
    </source>
</evidence>
<evidence type="ECO:0000313" key="2">
    <source>
        <dbReference type="EMBL" id="RKP51476.1"/>
    </source>
</evidence>
<name>A0A494XRK4_9BACL</name>
<dbReference type="EMBL" id="RBZM01000007">
    <property type="protein sequence ID" value="RKP51476.1"/>
    <property type="molecule type" value="Genomic_DNA"/>
</dbReference>
<dbReference type="SUPFAM" id="SSF55383">
    <property type="entry name" value="Copper amine oxidase, domain N"/>
    <property type="match status" value="1"/>
</dbReference>
<organism evidence="2 3">
    <name type="scientific">Cohnella endophytica</name>
    <dbReference type="NCBI Taxonomy" id="2419778"/>
    <lineage>
        <taxon>Bacteria</taxon>
        <taxon>Bacillati</taxon>
        <taxon>Bacillota</taxon>
        <taxon>Bacilli</taxon>
        <taxon>Bacillales</taxon>
        <taxon>Paenibacillaceae</taxon>
        <taxon>Cohnella</taxon>
    </lineage>
</organism>
<dbReference type="Pfam" id="PF07833">
    <property type="entry name" value="Cu_amine_oxidN1"/>
    <property type="match status" value="1"/>
</dbReference>
<proteinExistence type="predicted"/>
<gene>
    <name evidence="2" type="ORF">D7Z26_16940</name>
</gene>
<sequence>MEDYKLKKTLCALLGITLITSTFLPSHGFADNQPFVIQGKAVHGRTLVPVRAVSAGLGAEVNWNQQSKSITVLKGGTKVLLKIGSNKVMLDGKEITIDVPAQIEHGVSYVPIRFISQTLGGTLTWNASNGTVDVSLDGKQVRVTTESTFNHSNIPQNTVNTLIKQANEATDLSSFPQIRAHFKPYFTDSFMNKLIQQKGLKVNAAFTEISFSYSDDKTGYITQTSTSADNTAYAVERRIVLKYSQNKWLVDDIVFTPLFP</sequence>
<evidence type="ECO:0000313" key="3">
    <source>
        <dbReference type="Proteomes" id="UP000282076"/>
    </source>
</evidence>
<accession>A0A494XRK4</accession>
<dbReference type="InterPro" id="IPR012854">
    <property type="entry name" value="Cu_amine_oxidase-like_N"/>
</dbReference>
<keyword evidence="3" id="KW-1185">Reference proteome</keyword>
<feature type="domain" description="Copper amine oxidase-like N-terminal" evidence="1">
    <location>
        <begin position="32"/>
        <end position="132"/>
    </location>
</feature>
<reference evidence="2 3" key="1">
    <citation type="submission" date="2018-10" db="EMBL/GenBank/DDBJ databases">
        <title>Cohnella sp. M2MS4P-1, whole genome shotgun sequence.</title>
        <authorList>
            <person name="Tuo L."/>
        </authorList>
    </citation>
    <scope>NUCLEOTIDE SEQUENCE [LARGE SCALE GENOMIC DNA]</scope>
    <source>
        <strain evidence="2 3">M2MS4P-1</strain>
    </source>
</reference>
<comment type="caution">
    <text evidence="2">The sequence shown here is derived from an EMBL/GenBank/DDBJ whole genome shotgun (WGS) entry which is preliminary data.</text>
</comment>
<dbReference type="InterPro" id="IPR036582">
    <property type="entry name" value="Mao_N_sf"/>
</dbReference>